<keyword evidence="5" id="KW-0679">Respiratory chain</keyword>
<keyword evidence="11 14" id="KW-0472">Membrane</keyword>
<keyword evidence="4" id="KW-0813">Transport</keyword>
<evidence type="ECO:0000256" key="5">
    <source>
        <dbReference type="ARBA" id="ARBA00022660"/>
    </source>
</evidence>
<evidence type="ECO:0000256" key="14">
    <source>
        <dbReference type="SAM" id="Phobius"/>
    </source>
</evidence>
<evidence type="ECO:0000256" key="9">
    <source>
        <dbReference type="ARBA" id="ARBA00022989"/>
    </source>
</evidence>
<evidence type="ECO:0000256" key="12">
    <source>
        <dbReference type="ARBA" id="ARBA00030212"/>
    </source>
</evidence>
<comment type="similarity">
    <text evidence="2">Belongs to the complex I NDUFB4 subunit family.</text>
</comment>
<sequence length="117" mass="13873">MCAQKIGSYDVSQKQRAILEWRYTRRTQLRHKYLKEVLNPSMQVMPVDNAVQRLVALRHNHDYVSRVKFVPHLVFGLMWFGAIYFGTKLLGKVKGDQEYLYRTGQVAYVDREFKFAE</sequence>
<feature type="transmembrane region" description="Helical" evidence="14">
    <location>
        <begin position="69"/>
        <end position="87"/>
    </location>
</feature>
<dbReference type="AlphaFoldDB" id="A0A6P3DRM4"/>
<dbReference type="GO" id="GO:0005743">
    <property type="term" value="C:mitochondrial inner membrane"/>
    <property type="evidence" value="ECO:0007669"/>
    <property type="project" value="UniProtKB-SubCell"/>
</dbReference>
<gene>
    <name evidence="16" type="primary">LOC100749293</name>
</gene>
<name>A0A6P3DRM4_BOMIM</name>
<dbReference type="CTD" id="36640"/>
<organism evidence="15 16">
    <name type="scientific">Bombus impatiens</name>
    <name type="common">Bumblebee</name>
    <dbReference type="NCBI Taxonomy" id="132113"/>
    <lineage>
        <taxon>Eukaryota</taxon>
        <taxon>Metazoa</taxon>
        <taxon>Ecdysozoa</taxon>
        <taxon>Arthropoda</taxon>
        <taxon>Hexapoda</taxon>
        <taxon>Insecta</taxon>
        <taxon>Pterygota</taxon>
        <taxon>Neoptera</taxon>
        <taxon>Endopterygota</taxon>
        <taxon>Hymenoptera</taxon>
        <taxon>Apocrita</taxon>
        <taxon>Aculeata</taxon>
        <taxon>Apoidea</taxon>
        <taxon>Anthophila</taxon>
        <taxon>Apidae</taxon>
        <taxon>Bombus</taxon>
        <taxon>Pyrobombus</taxon>
    </lineage>
</organism>
<evidence type="ECO:0000256" key="4">
    <source>
        <dbReference type="ARBA" id="ARBA00022448"/>
    </source>
</evidence>
<dbReference type="Proteomes" id="UP000515180">
    <property type="component" value="Unplaced"/>
</dbReference>
<keyword evidence="9 14" id="KW-1133">Transmembrane helix</keyword>
<dbReference type="RefSeq" id="XP_003489562.1">
    <property type="nucleotide sequence ID" value="XM_003489514.4"/>
</dbReference>
<evidence type="ECO:0000256" key="8">
    <source>
        <dbReference type="ARBA" id="ARBA00022982"/>
    </source>
</evidence>
<dbReference type="InterPro" id="IPR009866">
    <property type="entry name" value="NADH_UbQ_OxRdtase_NDUFB4_su"/>
</dbReference>
<keyword evidence="8" id="KW-0249">Electron transport</keyword>
<evidence type="ECO:0000313" key="16">
    <source>
        <dbReference type="RefSeq" id="XP_003489562.1"/>
    </source>
</evidence>
<reference evidence="16" key="1">
    <citation type="submission" date="2025-08" db="UniProtKB">
        <authorList>
            <consortium name="RefSeq"/>
        </authorList>
    </citation>
    <scope>IDENTIFICATION</scope>
</reference>
<evidence type="ECO:0000256" key="2">
    <source>
        <dbReference type="ARBA" id="ARBA00007260"/>
    </source>
</evidence>
<dbReference type="GeneID" id="100749293"/>
<evidence type="ECO:0000313" key="15">
    <source>
        <dbReference type="Proteomes" id="UP000515180"/>
    </source>
</evidence>
<dbReference type="KEGG" id="bim:100749293"/>
<evidence type="ECO:0000256" key="7">
    <source>
        <dbReference type="ARBA" id="ARBA00022792"/>
    </source>
</evidence>
<evidence type="ECO:0000256" key="11">
    <source>
        <dbReference type="ARBA" id="ARBA00023136"/>
    </source>
</evidence>
<evidence type="ECO:0000256" key="6">
    <source>
        <dbReference type="ARBA" id="ARBA00022692"/>
    </source>
</evidence>
<dbReference type="Pfam" id="PF07225">
    <property type="entry name" value="NDUF_B4"/>
    <property type="match status" value="1"/>
</dbReference>
<evidence type="ECO:0000256" key="3">
    <source>
        <dbReference type="ARBA" id="ARBA00018681"/>
    </source>
</evidence>
<comment type="subcellular location">
    <subcellularLocation>
        <location evidence="1">Mitochondrion inner membrane</location>
        <topology evidence="1">Single-pass membrane protein</topology>
    </subcellularLocation>
</comment>
<evidence type="ECO:0000256" key="1">
    <source>
        <dbReference type="ARBA" id="ARBA00004434"/>
    </source>
</evidence>
<keyword evidence="15" id="KW-1185">Reference proteome</keyword>
<dbReference type="OrthoDB" id="5818798at2759"/>
<keyword evidence="10" id="KW-0496">Mitochondrion</keyword>
<keyword evidence="6 14" id="KW-0812">Transmembrane</keyword>
<protein>
    <recommendedName>
        <fullName evidence="3">NADH dehydrogenase [ubiquinone] 1 beta subcomplex subunit 4</fullName>
    </recommendedName>
    <alternativeName>
        <fullName evidence="12">Complex I-B15</fullName>
    </alternativeName>
    <alternativeName>
        <fullName evidence="13">NADH-ubiquinone oxidoreductase B15 subunit</fullName>
    </alternativeName>
</protein>
<evidence type="ECO:0000256" key="10">
    <source>
        <dbReference type="ARBA" id="ARBA00023128"/>
    </source>
</evidence>
<keyword evidence="7" id="KW-0999">Mitochondrion inner membrane</keyword>
<proteinExistence type="inferred from homology"/>
<accession>A0A6P3DRM4</accession>
<evidence type="ECO:0000256" key="13">
    <source>
        <dbReference type="ARBA" id="ARBA00030987"/>
    </source>
</evidence>